<sequence>MFKRNWTLLRYRRKLFEAIQSVGIVMAIVTGLVLLTGISFIAIEKWLSLF</sequence>
<keyword evidence="1" id="KW-0812">Transmembrane</keyword>
<accession>A0AB35Z5D4</accession>
<evidence type="ECO:0000313" key="2">
    <source>
        <dbReference type="EMBL" id="MEX3188171.1"/>
    </source>
</evidence>
<evidence type="ECO:0000313" key="3">
    <source>
        <dbReference type="Proteomes" id="UP000237365"/>
    </source>
</evidence>
<evidence type="ECO:0008006" key="4">
    <source>
        <dbReference type="Google" id="ProtNLM"/>
    </source>
</evidence>
<keyword evidence="1" id="KW-1133">Transmembrane helix</keyword>
<comment type="caution">
    <text evidence="2">The sequence shown here is derived from an EMBL/GenBank/DDBJ whole genome shotgun (WGS) entry which is preliminary data.</text>
</comment>
<proteinExistence type="predicted"/>
<gene>
    <name evidence="2" type="ORF">C3R40_016225</name>
</gene>
<dbReference type="RefSeq" id="WP_154219866.1">
    <property type="nucleotide sequence ID" value="NZ_CP018924.1"/>
</dbReference>
<dbReference type="AlphaFoldDB" id="A0AB35Z5D4"/>
<organism evidence="2 3">
    <name type="scientific">Serratia marcescens</name>
    <dbReference type="NCBI Taxonomy" id="615"/>
    <lineage>
        <taxon>Bacteria</taxon>
        <taxon>Pseudomonadati</taxon>
        <taxon>Pseudomonadota</taxon>
        <taxon>Gammaproteobacteria</taxon>
        <taxon>Enterobacterales</taxon>
        <taxon>Yersiniaceae</taxon>
        <taxon>Serratia</taxon>
    </lineage>
</organism>
<dbReference type="EMBL" id="PQGI02000002">
    <property type="protein sequence ID" value="MEX3188171.1"/>
    <property type="molecule type" value="Genomic_DNA"/>
</dbReference>
<evidence type="ECO:0000256" key="1">
    <source>
        <dbReference type="SAM" id="Phobius"/>
    </source>
</evidence>
<dbReference type="Proteomes" id="UP000237365">
    <property type="component" value="Unassembled WGS sequence"/>
</dbReference>
<keyword evidence="1" id="KW-0472">Membrane</keyword>
<protein>
    <recommendedName>
        <fullName evidence="4">Phosphate ABC transporter permease subunit PstC</fullName>
    </recommendedName>
</protein>
<reference evidence="2 3" key="1">
    <citation type="submission" date="2024-07" db="EMBL/GenBank/DDBJ databases">
        <title>Making a pathogen? Evaluating the impact of protist predation on the evolution of virulence in Serratia marcescens.</title>
        <authorList>
            <person name="Hopkins H."/>
            <person name="Lopezguerra C."/>
            <person name="Lau M.-J."/>
        </authorList>
    </citation>
    <scope>NUCLEOTIDE SEQUENCE [LARGE SCALE GENOMIC DNA]</scope>
    <source>
        <strain evidence="2 3">KZ19</strain>
    </source>
</reference>
<reference evidence="2 3" key="2">
    <citation type="submission" date="2024-07" db="EMBL/GenBank/DDBJ databases">
        <authorList>
            <person name="Raymann K."/>
        </authorList>
    </citation>
    <scope>NUCLEOTIDE SEQUENCE [LARGE SCALE GENOMIC DNA]</scope>
    <source>
        <strain evidence="2 3">KZ19</strain>
    </source>
</reference>
<feature type="transmembrane region" description="Helical" evidence="1">
    <location>
        <begin position="21"/>
        <end position="43"/>
    </location>
</feature>
<name>A0AB35Z5D4_SERMA</name>